<sequence length="499" mass="54655">MRLFGILPLLSLVPAVLASPVVNNEQDLSARGDSITFSSPAAQAFKVNRTLPGIPFQLNTSYAGNIPISNADPSRQLYFWMFPADEPSNTTIIWNNGGPGCSSLEGLLQENGPFSLPYNSSKVVKSKYSWTRLANVVWVEHPVTVGFTKGKAQISDENDVSRDFIGFLDNFFAIFQELKGQELWLTGESYDGMYAMYIADAIYQRSAAVNAAAGINLQGVNVNDPSITGDAFGEEIPSIPYAIARQKDLKLSDSFISGLISNAKKHGIYQYIEQNLKYPPSGPLTVPSAAGNFQKYSPWSDIFSESYAQTNGAFNVYDTRPKSSWYPVTDPLGFPPNEDIASTNNFLNNIAGFKEAIHADPAISWKQCTDNSPFRGGVDRSPPPDVTVMARVIEKSKRTLIQTTPLPDTFFIFSFVLIANGTRLSIQNTTFNGFQGFQTAPSKRLIVDGADAGVFHEERGLTYVEITESGHMIPQDNPAAAFKTLQYLIGQISLDQLGA</sequence>
<dbReference type="InterPro" id="IPR029058">
    <property type="entry name" value="AB_hydrolase_fold"/>
</dbReference>
<keyword evidence="6" id="KW-0732">Signal</keyword>
<dbReference type="PANTHER" id="PTHR11802">
    <property type="entry name" value="SERINE PROTEASE FAMILY S10 SERINE CARBOXYPEPTIDASE"/>
    <property type="match status" value="1"/>
</dbReference>
<keyword evidence="4" id="KW-0378">Hydrolase</keyword>
<dbReference type="GO" id="GO:0006508">
    <property type="term" value="P:proteolysis"/>
    <property type="evidence" value="ECO:0007669"/>
    <property type="project" value="UniProtKB-KW"/>
</dbReference>
<evidence type="ECO:0000256" key="1">
    <source>
        <dbReference type="ARBA" id="ARBA00009431"/>
    </source>
</evidence>
<reference evidence="7" key="1">
    <citation type="submission" date="2016-04" db="EMBL/GenBank/DDBJ databases">
        <authorList>
            <person name="Nguyen H.D."/>
            <person name="Samba Siva P."/>
            <person name="Cullis J."/>
            <person name="Levesque C.A."/>
            <person name="Hambleton S."/>
        </authorList>
    </citation>
    <scope>NUCLEOTIDE SEQUENCE</scope>
    <source>
        <strain evidence="7">DAOMC 236422</strain>
    </source>
</reference>
<dbReference type="EMBL" id="LWDG02000031">
    <property type="protein sequence ID" value="KAE8270978.1"/>
    <property type="molecule type" value="Genomic_DNA"/>
</dbReference>
<evidence type="ECO:0000256" key="4">
    <source>
        <dbReference type="ARBA" id="ARBA00022801"/>
    </source>
</evidence>
<evidence type="ECO:0000313" key="7">
    <source>
        <dbReference type="EMBL" id="KAE8270978.1"/>
    </source>
</evidence>
<organism evidence="7 8">
    <name type="scientific">Tilletia walkeri</name>
    <dbReference type="NCBI Taxonomy" id="117179"/>
    <lineage>
        <taxon>Eukaryota</taxon>
        <taxon>Fungi</taxon>
        <taxon>Dikarya</taxon>
        <taxon>Basidiomycota</taxon>
        <taxon>Ustilaginomycotina</taxon>
        <taxon>Exobasidiomycetes</taxon>
        <taxon>Tilletiales</taxon>
        <taxon>Tilletiaceae</taxon>
        <taxon>Tilletia</taxon>
    </lineage>
</organism>
<evidence type="ECO:0008006" key="9">
    <source>
        <dbReference type="Google" id="ProtNLM"/>
    </source>
</evidence>
<dbReference type="GO" id="GO:0004185">
    <property type="term" value="F:serine-type carboxypeptidase activity"/>
    <property type="evidence" value="ECO:0007669"/>
    <property type="project" value="InterPro"/>
</dbReference>
<accession>A0A8X7T845</accession>
<protein>
    <recommendedName>
        <fullName evidence="9">Carboxypeptidase</fullName>
    </recommendedName>
</protein>
<keyword evidence="2" id="KW-0121">Carboxypeptidase</keyword>
<dbReference type="PRINTS" id="PR00724">
    <property type="entry name" value="CRBOXYPTASEC"/>
</dbReference>
<evidence type="ECO:0000313" key="8">
    <source>
        <dbReference type="Proteomes" id="UP000078113"/>
    </source>
</evidence>
<comment type="caution">
    <text evidence="7">The sequence shown here is derived from an EMBL/GenBank/DDBJ whole genome shotgun (WGS) entry which is preliminary data.</text>
</comment>
<feature type="chain" id="PRO_5036503431" description="Carboxypeptidase" evidence="6">
    <location>
        <begin position="19"/>
        <end position="499"/>
    </location>
</feature>
<keyword evidence="3" id="KW-0645">Protease</keyword>
<evidence type="ECO:0000256" key="2">
    <source>
        <dbReference type="ARBA" id="ARBA00022645"/>
    </source>
</evidence>
<dbReference type="Gene3D" id="3.40.50.1820">
    <property type="entry name" value="alpha/beta hydrolase"/>
    <property type="match status" value="1"/>
</dbReference>
<gene>
    <name evidence="7" type="ORF">A4X09_0g1362</name>
</gene>
<dbReference type="PANTHER" id="PTHR11802:SF479">
    <property type="entry name" value="CARBOXYPEPTIDASE"/>
    <property type="match status" value="1"/>
</dbReference>
<name>A0A8X7T845_9BASI</name>
<keyword evidence="5" id="KW-0325">Glycoprotein</keyword>
<evidence type="ECO:0000256" key="3">
    <source>
        <dbReference type="ARBA" id="ARBA00022670"/>
    </source>
</evidence>
<dbReference type="InterPro" id="IPR001563">
    <property type="entry name" value="Peptidase_S10"/>
</dbReference>
<keyword evidence="8" id="KW-1185">Reference proteome</keyword>
<evidence type="ECO:0000256" key="5">
    <source>
        <dbReference type="ARBA" id="ARBA00023180"/>
    </source>
</evidence>
<dbReference type="Proteomes" id="UP000078113">
    <property type="component" value="Unassembled WGS sequence"/>
</dbReference>
<comment type="similarity">
    <text evidence="1">Belongs to the peptidase S10 family.</text>
</comment>
<dbReference type="Pfam" id="PF00450">
    <property type="entry name" value="Peptidase_S10"/>
    <property type="match status" value="1"/>
</dbReference>
<dbReference type="SUPFAM" id="SSF53474">
    <property type="entry name" value="alpha/beta-Hydrolases"/>
    <property type="match status" value="1"/>
</dbReference>
<evidence type="ECO:0000256" key="6">
    <source>
        <dbReference type="SAM" id="SignalP"/>
    </source>
</evidence>
<reference evidence="7" key="2">
    <citation type="journal article" date="2019" name="IMA Fungus">
        <title>Genome sequencing and comparison of five Tilletia species to identify candidate genes for the detection of regulated species infecting wheat.</title>
        <authorList>
            <person name="Nguyen H.D.T."/>
            <person name="Sultana T."/>
            <person name="Kesanakurti P."/>
            <person name="Hambleton S."/>
        </authorList>
    </citation>
    <scope>NUCLEOTIDE SEQUENCE</scope>
    <source>
        <strain evidence="7">DAOMC 236422</strain>
    </source>
</reference>
<feature type="signal peptide" evidence="6">
    <location>
        <begin position="1"/>
        <end position="18"/>
    </location>
</feature>
<proteinExistence type="inferred from homology"/>
<dbReference type="AlphaFoldDB" id="A0A8X7T845"/>